<dbReference type="GO" id="GO:0051301">
    <property type="term" value="P:cell division"/>
    <property type="evidence" value="ECO:0007669"/>
    <property type="project" value="UniProtKB-KW"/>
</dbReference>
<dbReference type="GO" id="GO:0000775">
    <property type="term" value="C:chromosome, centromeric region"/>
    <property type="evidence" value="ECO:0007669"/>
    <property type="project" value="UniProtKB-SubCell"/>
</dbReference>
<keyword evidence="4" id="KW-0132">Cell division</keyword>
<evidence type="ECO:0000256" key="7">
    <source>
        <dbReference type="ARBA" id="ARBA00023306"/>
    </source>
</evidence>
<dbReference type="AlphaFoldDB" id="A0ABD3U2M3"/>
<dbReference type="EMBL" id="JBJXBP010000002">
    <property type="protein sequence ID" value="KAL3843696.1"/>
    <property type="molecule type" value="Genomic_DNA"/>
</dbReference>
<evidence type="ECO:0000256" key="9">
    <source>
        <dbReference type="SAM" id="Coils"/>
    </source>
</evidence>
<feature type="coiled-coil region" evidence="9">
    <location>
        <begin position="297"/>
        <end position="377"/>
    </location>
</feature>
<name>A0ABD3U2M3_9LAMI</name>
<dbReference type="PANTHER" id="PTHR48441:SF1">
    <property type="entry name" value="NT-3"/>
    <property type="match status" value="1"/>
</dbReference>
<evidence type="ECO:0000256" key="4">
    <source>
        <dbReference type="ARBA" id="ARBA00022618"/>
    </source>
</evidence>
<comment type="similarity">
    <text evidence="2">Belongs to the NUF2 family.</text>
</comment>
<feature type="coiled-coil region" evidence="9">
    <location>
        <begin position="126"/>
        <end position="195"/>
    </location>
</feature>
<dbReference type="Gene3D" id="1.10.418.60">
    <property type="entry name" value="Ncd80 complex, Nuf2 subunit"/>
    <property type="match status" value="1"/>
</dbReference>
<dbReference type="InterPro" id="IPR038275">
    <property type="entry name" value="Nuf2_N_sf"/>
</dbReference>
<feature type="domain" description="Kinetochore protein Nuf2 N-terminal" evidence="10">
    <location>
        <begin position="3"/>
        <end position="140"/>
    </location>
</feature>
<evidence type="ECO:0000313" key="11">
    <source>
        <dbReference type="EMBL" id="KAL3843696.1"/>
    </source>
</evidence>
<keyword evidence="8" id="KW-0137">Centromere</keyword>
<dbReference type="Proteomes" id="UP001634393">
    <property type="component" value="Unassembled WGS sequence"/>
</dbReference>
<keyword evidence="5" id="KW-0498">Mitosis</keyword>
<keyword evidence="12" id="KW-1185">Reference proteome</keyword>
<dbReference type="PANTHER" id="PTHR48441">
    <property type="match status" value="1"/>
</dbReference>
<comment type="subcellular location">
    <subcellularLocation>
        <location evidence="1">Chromosome</location>
        <location evidence="1">Centromere</location>
    </subcellularLocation>
</comment>
<evidence type="ECO:0000313" key="12">
    <source>
        <dbReference type="Proteomes" id="UP001634393"/>
    </source>
</evidence>
<evidence type="ECO:0000256" key="2">
    <source>
        <dbReference type="ARBA" id="ARBA00005498"/>
    </source>
</evidence>
<protein>
    <recommendedName>
        <fullName evidence="10">Kinetochore protein Nuf2 N-terminal domain-containing protein</fullName>
    </recommendedName>
</protein>
<comment type="caution">
    <text evidence="11">The sequence shown here is derived from an EMBL/GenBank/DDBJ whole genome shotgun (WGS) entry which is preliminary data.</text>
</comment>
<sequence length="442" mass="51075">MSKYDYPRLSLHDIIKVLSACNMATVSEADLLRPDPEFICNLYNQILRHMGFKEDHELMEFEALDQLDNPDSHVHSVPLMNLCNKVQQLLGFLHCPKAFTPMDLMKPEPDRTEIFLSALLNFHVYRESKLNELKPIRDELELLEERKLVAQDRISQLNSEITEHEELRETELPLVQELQTQVNELNQRVTDLNKHQVRLKTSFKQLKEKDTEMNEKISDAEFALVQSVQENANLRSKIVQSPDKLQRALEEKKRILIDAKNAERAAVKSFQDKTATLETYDKACKKVSKNIAQMQAIQEQVNQSKAVEKEVKVLKNKLSDDGVLDKSLEAKIVELQSEVDPLKKLKKQLEKETAQHHEEVTREVNNVKLEVESKKHDLQLRQKRVESVLAEVDAISSKIRLVKEEGEAKMQKLCCKSEEIVAEFHKYSKKIEDVLPAVEGKN</sequence>
<evidence type="ECO:0000259" key="10">
    <source>
        <dbReference type="Pfam" id="PF03800"/>
    </source>
</evidence>
<evidence type="ECO:0000256" key="8">
    <source>
        <dbReference type="ARBA" id="ARBA00023328"/>
    </source>
</evidence>
<evidence type="ECO:0000256" key="5">
    <source>
        <dbReference type="ARBA" id="ARBA00022776"/>
    </source>
</evidence>
<evidence type="ECO:0000256" key="6">
    <source>
        <dbReference type="ARBA" id="ARBA00023054"/>
    </source>
</evidence>
<evidence type="ECO:0000256" key="3">
    <source>
        <dbReference type="ARBA" id="ARBA00022454"/>
    </source>
</evidence>
<organism evidence="11 12">
    <name type="scientific">Penstemon smallii</name>
    <dbReference type="NCBI Taxonomy" id="265156"/>
    <lineage>
        <taxon>Eukaryota</taxon>
        <taxon>Viridiplantae</taxon>
        <taxon>Streptophyta</taxon>
        <taxon>Embryophyta</taxon>
        <taxon>Tracheophyta</taxon>
        <taxon>Spermatophyta</taxon>
        <taxon>Magnoliopsida</taxon>
        <taxon>eudicotyledons</taxon>
        <taxon>Gunneridae</taxon>
        <taxon>Pentapetalae</taxon>
        <taxon>asterids</taxon>
        <taxon>lamiids</taxon>
        <taxon>Lamiales</taxon>
        <taxon>Plantaginaceae</taxon>
        <taxon>Cheloneae</taxon>
        <taxon>Penstemon</taxon>
    </lineage>
</organism>
<keyword evidence="7" id="KW-0131">Cell cycle</keyword>
<reference evidence="11 12" key="1">
    <citation type="submission" date="2024-12" db="EMBL/GenBank/DDBJ databases">
        <title>The unique morphological basis and parallel evolutionary history of personate flowers in Penstemon.</title>
        <authorList>
            <person name="Depatie T.H."/>
            <person name="Wessinger C.A."/>
        </authorList>
    </citation>
    <scope>NUCLEOTIDE SEQUENCE [LARGE SCALE GENOMIC DNA]</scope>
    <source>
        <strain evidence="11">WTNN_2</strain>
        <tissue evidence="11">Leaf</tissue>
    </source>
</reference>
<dbReference type="Pfam" id="PF03800">
    <property type="entry name" value="Nuf2"/>
    <property type="match status" value="1"/>
</dbReference>
<dbReference type="InterPro" id="IPR005549">
    <property type="entry name" value="Kinetochore_Nuf2_N"/>
</dbReference>
<evidence type="ECO:0000256" key="1">
    <source>
        <dbReference type="ARBA" id="ARBA00004584"/>
    </source>
</evidence>
<keyword evidence="6 9" id="KW-0175">Coiled coil</keyword>
<keyword evidence="3" id="KW-0158">Chromosome</keyword>
<proteinExistence type="inferred from homology"/>
<accession>A0ABD3U2M3</accession>
<gene>
    <name evidence="11" type="ORF">ACJIZ3_001099</name>
</gene>